<evidence type="ECO:0000313" key="2">
    <source>
        <dbReference type="EMBL" id="RUS23887.1"/>
    </source>
</evidence>
<protein>
    <submittedName>
        <fullName evidence="2">Uncharacterized protein</fullName>
    </submittedName>
</protein>
<dbReference type="AlphaFoldDB" id="A0A433Q292"/>
<proteinExistence type="predicted"/>
<name>A0A433Q292_9FUNG</name>
<sequence>MVPTHQALPPVAPQPQHQTAVDQPAPSSMGQPAPNMAAGVAVGSTIGHTMGAGILGMFGGSGSSALAKQA</sequence>
<reference evidence="2 3" key="1">
    <citation type="journal article" date="2018" name="New Phytol.">
        <title>Phylogenomics of Endogonaceae and evolution of mycorrhizas within Mucoromycota.</title>
        <authorList>
            <person name="Chang Y."/>
            <person name="Desiro A."/>
            <person name="Na H."/>
            <person name="Sandor L."/>
            <person name="Lipzen A."/>
            <person name="Clum A."/>
            <person name="Barry K."/>
            <person name="Grigoriev I.V."/>
            <person name="Martin F.M."/>
            <person name="Stajich J.E."/>
            <person name="Smith M.E."/>
            <person name="Bonito G."/>
            <person name="Spatafora J.W."/>
        </authorList>
    </citation>
    <scope>NUCLEOTIDE SEQUENCE [LARGE SCALE GENOMIC DNA]</scope>
    <source>
        <strain evidence="2 3">AD002</strain>
    </source>
</reference>
<dbReference type="EMBL" id="RBNJ01018162">
    <property type="protein sequence ID" value="RUS23887.1"/>
    <property type="molecule type" value="Genomic_DNA"/>
</dbReference>
<feature type="region of interest" description="Disordered" evidence="1">
    <location>
        <begin position="1"/>
        <end position="36"/>
    </location>
</feature>
<evidence type="ECO:0000256" key="1">
    <source>
        <dbReference type="SAM" id="MobiDB-lite"/>
    </source>
</evidence>
<organism evidence="2 3">
    <name type="scientific">Jimgerdemannia flammicorona</name>
    <dbReference type="NCBI Taxonomy" id="994334"/>
    <lineage>
        <taxon>Eukaryota</taxon>
        <taxon>Fungi</taxon>
        <taxon>Fungi incertae sedis</taxon>
        <taxon>Mucoromycota</taxon>
        <taxon>Mucoromycotina</taxon>
        <taxon>Endogonomycetes</taxon>
        <taxon>Endogonales</taxon>
        <taxon>Endogonaceae</taxon>
        <taxon>Jimgerdemannia</taxon>
    </lineage>
</organism>
<evidence type="ECO:0000313" key="3">
    <source>
        <dbReference type="Proteomes" id="UP000274822"/>
    </source>
</evidence>
<dbReference type="Proteomes" id="UP000274822">
    <property type="component" value="Unassembled WGS sequence"/>
</dbReference>
<comment type="caution">
    <text evidence="2">The sequence shown here is derived from an EMBL/GenBank/DDBJ whole genome shotgun (WGS) entry which is preliminary data.</text>
</comment>
<keyword evidence="3" id="KW-1185">Reference proteome</keyword>
<feature type="compositionally biased region" description="Polar residues" evidence="1">
    <location>
        <begin position="15"/>
        <end position="30"/>
    </location>
</feature>
<gene>
    <name evidence="2" type="ORF">BC938DRAFT_474455</name>
</gene>
<accession>A0A433Q292</accession>